<reference evidence="3" key="1">
    <citation type="submission" date="2017-02" db="EMBL/GenBank/DDBJ databases">
        <title>Comparative genomics and description of representatives of a novel lineage of planctomycetes thriving in anoxic sediments.</title>
        <authorList>
            <person name="Spring S."/>
            <person name="Bunk B."/>
            <person name="Sproer C."/>
        </authorList>
    </citation>
    <scope>NUCLEOTIDE SEQUENCE [LARGE SCALE GENOMIC DNA]</scope>
    <source>
        <strain evidence="3">ST-NAGAB-D1</strain>
    </source>
</reference>
<dbReference type="Gene3D" id="2.60.120.460">
    <property type="entry name" value="YjbQ-like"/>
    <property type="match status" value="1"/>
</dbReference>
<dbReference type="Pfam" id="PF01894">
    <property type="entry name" value="YjbQ"/>
    <property type="match status" value="1"/>
</dbReference>
<dbReference type="OrthoDB" id="9801725at2"/>
<dbReference type="AlphaFoldDB" id="A0A1U9NL10"/>
<evidence type="ECO:0000256" key="1">
    <source>
        <dbReference type="ARBA" id="ARBA00005534"/>
    </source>
</evidence>
<comment type="similarity">
    <text evidence="1">Belongs to the UPF0047 family.</text>
</comment>
<evidence type="ECO:0000313" key="2">
    <source>
        <dbReference type="EMBL" id="AQT68487.1"/>
    </source>
</evidence>
<keyword evidence="3" id="KW-1185">Reference proteome</keyword>
<dbReference type="EMBL" id="CP019791">
    <property type="protein sequence ID" value="AQT68487.1"/>
    <property type="molecule type" value="Genomic_DNA"/>
</dbReference>
<dbReference type="KEGG" id="alus:STSP2_01651"/>
<dbReference type="PANTHER" id="PTHR30615:SF8">
    <property type="entry name" value="UPF0047 PROTEIN C4A8.02C"/>
    <property type="match status" value="1"/>
</dbReference>
<dbReference type="RefSeq" id="WP_146661525.1">
    <property type="nucleotide sequence ID" value="NZ_CP019791.1"/>
</dbReference>
<protein>
    <submittedName>
        <fullName evidence="2">Secondary thiamine-phosphate synthase enzyme</fullName>
    </submittedName>
</protein>
<dbReference type="NCBIfam" id="TIGR00149">
    <property type="entry name" value="TIGR00149_YjbQ"/>
    <property type="match status" value="1"/>
</dbReference>
<accession>A0A1U9NL10</accession>
<organism evidence="2 3">
    <name type="scientific">Anaerohalosphaera lusitana</name>
    <dbReference type="NCBI Taxonomy" id="1936003"/>
    <lineage>
        <taxon>Bacteria</taxon>
        <taxon>Pseudomonadati</taxon>
        <taxon>Planctomycetota</taxon>
        <taxon>Phycisphaerae</taxon>
        <taxon>Sedimentisphaerales</taxon>
        <taxon>Anaerohalosphaeraceae</taxon>
        <taxon>Anaerohalosphaera</taxon>
    </lineage>
</organism>
<sequence length="139" mass="15253">MVKTEKIKIATKGNCDIVNISEEVANAVADSGIKNGIVCVFNVGSTAGVTTIEYEPGLVNYDIEAAFERIAPENIRYEHEETWHDDNGHSHVRASLLGPSLTVPFTSGQMTLGTWQQLVLIDFDTRARTRTVVCQIMGD</sequence>
<name>A0A1U9NL10_9BACT</name>
<dbReference type="Proteomes" id="UP000189674">
    <property type="component" value="Chromosome"/>
</dbReference>
<dbReference type="PANTHER" id="PTHR30615">
    <property type="entry name" value="UNCHARACTERIZED PROTEIN YJBQ-RELATED"/>
    <property type="match status" value="1"/>
</dbReference>
<dbReference type="PIRSF" id="PIRSF004681">
    <property type="entry name" value="UCP004681"/>
    <property type="match status" value="1"/>
</dbReference>
<dbReference type="SUPFAM" id="SSF111038">
    <property type="entry name" value="YjbQ-like"/>
    <property type="match status" value="1"/>
</dbReference>
<evidence type="ECO:0000313" key="3">
    <source>
        <dbReference type="Proteomes" id="UP000189674"/>
    </source>
</evidence>
<dbReference type="InterPro" id="IPR001602">
    <property type="entry name" value="UPF0047_YjbQ-like"/>
</dbReference>
<proteinExistence type="inferred from homology"/>
<dbReference type="InterPro" id="IPR035917">
    <property type="entry name" value="YjbQ-like_sf"/>
</dbReference>
<gene>
    <name evidence="2" type="ORF">STSP2_01651</name>
</gene>